<reference evidence="2 3" key="1">
    <citation type="submission" date="2020-10" db="EMBL/GenBank/DDBJ databases">
        <title>The Coptis chinensis genome and diversification of protoberbering-type alkaloids.</title>
        <authorList>
            <person name="Wang B."/>
            <person name="Shu S."/>
            <person name="Song C."/>
            <person name="Liu Y."/>
        </authorList>
    </citation>
    <scope>NUCLEOTIDE SEQUENCE [LARGE SCALE GENOMIC DNA]</scope>
    <source>
        <strain evidence="2">HL-2020</strain>
        <tissue evidence="2">Leaf</tissue>
    </source>
</reference>
<feature type="region of interest" description="Disordered" evidence="1">
    <location>
        <begin position="70"/>
        <end position="96"/>
    </location>
</feature>
<evidence type="ECO:0000313" key="2">
    <source>
        <dbReference type="EMBL" id="KAF9622563.1"/>
    </source>
</evidence>
<sequence>MTSSRPSSRVYYRKLSNWDWRLVNARKSGPVVERAPNVQMLSSTLVSLISPCDLLREDIKSGSANGITMIREHDKGRKNCPFRGHREASPTGNAGK</sequence>
<comment type="caution">
    <text evidence="2">The sequence shown here is derived from an EMBL/GenBank/DDBJ whole genome shotgun (WGS) entry which is preliminary data.</text>
</comment>
<dbReference type="Proteomes" id="UP000631114">
    <property type="component" value="Unassembled WGS sequence"/>
</dbReference>
<gene>
    <name evidence="2" type="ORF">IFM89_032128</name>
</gene>
<protein>
    <submittedName>
        <fullName evidence="2">Uncharacterized protein</fullName>
    </submittedName>
</protein>
<accession>A0A835IT36</accession>
<organism evidence="2 3">
    <name type="scientific">Coptis chinensis</name>
    <dbReference type="NCBI Taxonomy" id="261450"/>
    <lineage>
        <taxon>Eukaryota</taxon>
        <taxon>Viridiplantae</taxon>
        <taxon>Streptophyta</taxon>
        <taxon>Embryophyta</taxon>
        <taxon>Tracheophyta</taxon>
        <taxon>Spermatophyta</taxon>
        <taxon>Magnoliopsida</taxon>
        <taxon>Ranunculales</taxon>
        <taxon>Ranunculaceae</taxon>
        <taxon>Coptidoideae</taxon>
        <taxon>Coptis</taxon>
    </lineage>
</organism>
<evidence type="ECO:0000256" key="1">
    <source>
        <dbReference type="SAM" id="MobiDB-lite"/>
    </source>
</evidence>
<dbReference type="AlphaFoldDB" id="A0A835IT36"/>
<name>A0A835IT36_9MAGN</name>
<evidence type="ECO:0000313" key="3">
    <source>
        <dbReference type="Proteomes" id="UP000631114"/>
    </source>
</evidence>
<proteinExistence type="predicted"/>
<dbReference type="EMBL" id="JADFTS010000002">
    <property type="protein sequence ID" value="KAF9622563.1"/>
    <property type="molecule type" value="Genomic_DNA"/>
</dbReference>
<keyword evidence="3" id="KW-1185">Reference proteome</keyword>